<proteinExistence type="evidence at transcript level"/>
<dbReference type="SUPFAM" id="SSF48173">
    <property type="entry name" value="Cryptochrome/photolyase FAD-binding domain"/>
    <property type="match status" value="1"/>
</dbReference>
<evidence type="ECO:0000259" key="13">
    <source>
        <dbReference type="PROSITE" id="PS51645"/>
    </source>
</evidence>
<keyword evidence="10 14" id="KW-0456">Lyase</keyword>
<dbReference type="SUPFAM" id="SSF52425">
    <property type="entry name" value="Cryptochrome/photolyase, N-terminal domain"/>
    <property type="match status" value="1"/>
</dbReference>
<evidence type="ECO:0000256" key="9">
    <source>
        <dbReference type="ARBA" id="ARBA00023204"/>
    </source>
</evidence>
<evidence type="ECO:0000256" key="6">
    <source>
        <dbReference type="ARBA" id="ARBA00022763"/>
    </source>
</evidence>
<dbReference type="Pfam" id="PF00875">
    <property type="entry name" value="DNA_photolyase"/>
    <property type="match status" value="1"/>
</dbReference>
<dbReference type="GO" id="GO:0000719">
    <property type="term" value="P:photoreactive repair"/>
    <property type="evidence" value="ECO:0007669"/>
    <property type="project" value="TreeGrafter"/>
</dbReference>
<dbReference type="GO" id="GO:0003677">
    <property type="term" value="F:DNA binding"/>
    <property type="evidence" value="ECO:0007669"/>
    <property type="project" value="UniProtKB-KW"/>
</dbReference>
<dbReference type="FunFam" id="3.40.50.620:FF:000110">
    <property type="entry name" value="Deoxyribodipyrimidine photolyase"/>
    <property type="match status" value="1"/>
</dbReference>
<keyword evidence="5" id="KW-0285">Flavoprotein</keyword>
<comment type="catalytic activity">
    <reaction evidence="12">
        <text>cyclobutadipyrimidine (in DNA) = 2 pyrimidine residues (in DNA).</text>
        <dbReference type="EC" id="4.1.99.3"/>
    </reaction>
</comment>
<dbReference type="PANTHER" id="PTHR10211">
    <property type="entry name" value="DEOXYRIBODIPYRIMIDINE PHOTOLYASE"/>
    <property type="match status" value="1"/>
</dbReference>
<dbReference type="InterPro" id="IPR008148">
    <property type="entry name" value="DNA_photolyase_2"/>
</dbReference>
<accession>A0A2P1ANK4</accession>
<keyword evidence="9" id="KW-0234">DNA repair</keyword>
<dbReference type="InterPro" id="IPR052219">
    <property type="entry name" value="Photolyase_Class-2"/>
</dbReference>
<dbReference type="InterPro" id="IPR036155">
    <property type="entry name" value="Crypto/Photolyase_N_sf"/>
</dbReference>
<dbReference type="NCBIfam" id="TIGR00591">
    <property type="entry name" value="phr2"/>
    <property type="match status" value="1"/>
</dbReference>
<keyword evidence="6" id="KW-0227">DNA damage</keyword>
<dbReference type="GO" id="GO:0003904">
    <property type="term" value="F:deoxyribodipyrimidine photo-lyase activity"/>
    <property type="evidence" value="ECO:0007669"/>
    <property type="project" value="UniProtKB-EC"/>
</dbReference>
<keyword evidence="7" id="KW-0274">FAD</keyword>
<dbReference type="Gene3D" id="1.25.40.80">
    <property type="match status" value="1"/>
</dbReference>
<evidence type="ECO:0000256" key="3">
    <source>
        <dbReference type="ARBA" id="ARBA00013149"/>
    </source>
</evidence>
<organism evidence="14">
    <name type="scientific">Neoseiulus barkeri</name>
    <dbReference type="NCBI Taxonomy" id="573039"/>
    <lineage>
        <taxon>Eukaryota</taxon>
        <taxon>Metazoa</taxon>
        <taxon>Ecdysozoa</taxon>
        <taxon>Arthropoda</taxon>
        <taxon>Chelicerata</taxon>
        <taxon>Arachnida</taxon>
        <taxon>Acari</taxon>
        <taxon>Parasitiformes</taxon>
        <taxon>Mesostigmata</taxon>
        <taxon>Gamasina</taxon>
        <taxon>Phytoseioidea</taxon>
        <taxon>Phytoseiidae</taxon>
        <taxon>Amblyseiinae</taxon>
        <taxon>Neoseiulus</taxon>
    </lineage>
</organism>
<evidence type="ECO:0000256" key="4">
    <source>
        <dbReference type="ARBA" id="ARBA00014046"/>
    </source>
</evidence>
<evidence type="ECO:0000256" key="5">
    <source>
        <dbReference type="ARBA" id="ARBA00022630"/>
    </source>
</evidence>
<evidence type="ECO:0000256" key="7">
    <source>
        <dbReference type="ARBA" id="ARBA00022827"/>
    </source>
</evidence>
<dbReference type="EC" id="4.1.99.3" evidence="3"/>
<evidence type="ECO:0000256" key="11">
    <source>
        <dbReference type="ARBA" id="ARBA00031671"/>
    </source>
</evidence>
<dbReference type="PROSITE" id="PS51645">
    <property type="entry name" value="PHR_CRY_ALPHA_BETA"/>
    <property type="match status" value="1"/>
</dbReference>
<evidence type="ECO:0000256" key="10">
    <source>
        <dbReference type="ARBA" id="ARBA00023239"/>
    </source>
</evidence>
<dbReference type="InterPro" id="IPR014729">
    <property type="entry name" value="Rossmann-like_a/b/a_fold"/>
</dbReference>
<evidence type="ECO:0000256" key="12">
    <source>
        <dbReference type="ARBA" id="ARBA00033999"/>
    </source>
</evidence>
<dbReference type="EMBL" id="KY806235">
    <property type="protein sequence ID" value="AVI26872.1"/>
    <property type="molecule type" value="mRNA"/>
</dbReference>
<name>A0A2P1ANK4_9ACAR</name>
<dbReference type="AlphaFoldDB" id="A0A2P1ANK4"/>
<dbReference type="FunFam" id="1.10.579.10:FF:000002">
    <property type="entry name" value="Deoxyribodipyrimidine photolyase"/>
    <property type="match status" value="1"/>
</dbReference>
<dbReference type="Gene3D" id="1.10.579.10">
    <property type="entry name" value="DNA Cyclobutane Dipyrimidine Photolyase, subunit A, domain 3"/>
    <property type="match status" value="1"/>
</dbReference>
<dbReference type="InterPro" id="IPR036134">
    <property type="entry name" value="Crypto/Photolyase_FAD-like_sf"/>
</dbReference>
<evidence type="ECO:0000256" key="8">
    <source>
        <dbReference type="ARBA" id="ARBA00023125"/>
    </source>
</evidence>
<evidence type="ECO:0000313" key="14">
    <source>
        <dbReference type="EMBL" id="AVI26872.1"/>
    </source>
</evidence>
<sequence length="545" mass="63182">MRRSTRRARNVKPDLGRIKYESSDSELDSKEDVLDSKDFKVEELEVDSKNLKGDLKNVKADPDSNLSFADRVAKSRHDTGASVSDFDFNEGRVRFLTEAQEVAKDSTAILYWMQRDQRVFDNWSLLYAQKLAIKKKLPMIVVFCFHDRCDGPNATLRTFNFMVSGLEEVQSDCRSKNINFDVLKGLPGDVIPRYVVNQRIGAVVTDFYPIRESTAWVKAVKDKLPPDVPLAEVDAHNIVPAWILHEKQVYQARQLRTKFAEHFPEFLTNFPDVMYHPHSFLAKTEKVDWKYLMQDKKIDRSVDDVPGVHGGGKAALAALELFIKNSLKDYEDYKNDPARDVSPYLSHYFHFGHLSSQRAFFEVQKFVHNRRYEASVSGFYEEAVVRKEMSDNYCLYNDKYDCLEGAYEWAISSLDAHRRDKRDYLYSEEDIESATTHDDLFNAATKQLKTEGRMHRYMKMYWPKKILEWTPSPEKAIAISNRLLNKYAYDGRDPDSYLAVMWAIGGLHDRPWAGRRVIGKIRCMMLEGCEKKFDVAAYVDRYSGV</sequence>
<feature type="domain" description="Photolyase/cryptochrome alpha/beta" evidence="13">
    <location>
        <begin position="107"/>
        <end position="241"/>
    </location>
</feature>
<evidence type="ECO:0000256" key="2">
    <source>
        <dbReference type="ARBA" id="ARBA00006409"/>
    </source>
</evidence>
<reference evidence="14" key="1">
    <citation type="submission" date="2017-03" db="EMBL/GenBank/DDBJ databases">
        <title>Identification and characterrization of one photolyase gene in Neoseiulus barkeri.</title>
        <authorList>
            <person name="Tian C."/>
            <person name="Liu H."/>
        </authorList>
    </citation>
    <scope>NUCLEOTIDE SEQUENCE</scope>
</reference>
<comment type="cofactor">
    <cofactor evidence="1">
        <name>FAD</name>
        <dbReference type="ChEBI" id="CHEBI:57692"/>
    </cofactor>
</comment>
<keyword evidence="8" id="KW-0238">DNA-binding</keyword>
<dbReference type="PANTHER" id="PTHR10211:SF0">
    <property type="entry name" value="DEOXYRIBODIPYRIMIDINE PHOTO-LYASE"/>
    <property type="match status" value="1"/>
</dbReference>
<dbReference type="InterPro" id="IPR006050">
    <property type="entry name" value="DNA_photolyase_N"/>
</dbReference>
<comment type="similarity">
    <text evidence="2">Belongs to the DNA photolyase class-2 family.</text>
</comment>
<protein>
    <recommendedName>
        <fullName evidence="4">Deoxyribodipyrimidine photo-lyase</fullName>
        <ecNumber evidence="3">4.1.99.3</ecNumber>
    </recommendedName>
    <alternativeName>
        <fullName evidence="11">DNA photolyase</fullName>
    </alternativeName>
</protein>
<evidence type="ECO:0000256" key="1">
    <source>
        <dbReference type="ARBA" id="ARBA00001974"/>
    </source>
</evidence>
<dbReference type="Gene3D" id="3.40.50.620">
    <property type="entry name" value="HUPs"/>
    <property type="match status" value="1"/>
</dbReference>